<feature type="transmembrane region" description="Helical" evidence="2">
    <location>
        <begin position="137"/>
        <end position="156"/>
    </location>
</feature>
<gene>
    <name evidence="4" type="ORF">C1I63_14400</name>
</gene>
<feature type="compositionally biased region" description="Basic and acidic residues" evidence="1">
    <location>
        <begin position="37"/>
        <end position="53"/>
    </location>
</feature>
<keyword evidence="5" id="KW-1185">Reference proteome</keyword>
<keyword evidence="2" id="KW-0812">Transmembrane</keyword>
<feature type="domain" description="Peptidase S11 D-alanyl-D-alanine carboxypeptidase A N-terminal" evidence="3">
    <location>
        <begin position="202"/>
        <end position="423"/>
    </location>
</feature>
<comment type="caution">
    <text evidence="4">The sequence shown here is derived from an EMBL/GenBank/DDBJ whole genome shotgun (WGS) entry which is preliminary data.</text>
</comment>
<name>A0A2T4UWK3_9MICO</name>
<dbReference type="InterPro" id="IPR012338">
    <property type="entry name" value="Beta-lactam/transpept-like"/>
</dbReference>
<keyword evidence="2" id="KW-1133">Transmembrane helix</keyword>
<evidence type="ECO:0000313" key="5">
    <source>
        <dbReference type="Proteomes" id="UP000241085"/>
    </source>
</evidence>
<dbReference type="Proteomes" id="UP000241085">
    <property type="component" value="Unassembled WGS sequence"/>
</dbReference>
<evidence type="ECO:0000313" key="4">
    <source>
        <dbReference type="EMBL" id="PTL73912.1"/>
    </source>
</evidence>
<keyword evidence="4" id="KW-0121">Carboxypeptidase</keyword>
<feature type="compositionally biased region" description="Basic and acidic residues" evidence="1">
    <location>
        <begin position="60"/>
        <end position="76"/>
    </location>
</feature>
<evidence type="ECO:0000259" key="3">
    <source>
        <dbReference type="Pfam" id="PF00768"/>
    </source>
</evidence>
<dbReference type="GO" id="GO:0009002">
    <property type="term" value="F:serine-type D-Ala-D-Ala carboxypeptidase activity"/>
    <property type="evidence" value="ECO:0007669"/>
    <property type="project" value="InterPro"/>
</dbReference>
<dbReference type="SUPFAM" id="SSF56601">
    <property type="entry name" value="beta-lactamase/transpeptidase-like"/>
    <property type="match status" value="1"/>
</dbReference>
<evidence type="ECO:0000256" key="1">
    <source>
        <dbReference type="SAM" id="MobiDB-lite"/>
    </source>
</evidence>
<feature type="region of interest" description="Disordered" evidence="1">
    <location>
        <begin position="1"/>
        <end position="118"/>
    </location>
</feature>
<dbReference type="InterPro" id="IPR001967">
    <property type="entry name" value="Peptidase_S11_N"/>
</dbReference>
<protein>
    <submittedName>
        <fullName evidence="4">D-alanyl-D-alanine carboxypeptidase</fullName>
    </submittedName>
</protein>
<dbReference type="EMBL" id="PZPL01000001">
    <property type="protein sequence ID" value="PTL73912.1"/>
    <property type="molecule type" value="Genomic_DNA"/>
</dbReference>
<sequence>MGAGAGRAARLRVLDRGTRSGAGRGAAGRLRRPAPRARGDRARSRRGRVEPGRSRRGGHRGHDPDAARGRLAERGVRRSGGALGADARGRTLRGSGGHRAYDDGVSSPTRPDDSPIDVLGAVLPEQPAGPPPRRRRVGAIIGGALAVVLVGAGGAYSATAASAELPVATALVAQTPGATTEAPVLAWPAYGSGAIGAVGFDDAEQDGVLASYGSTEPVPTGSIAKVVTALVILAARPIADGTDGADITFTSADVGHYTDSLAENGSVAPVSAGLELTQREALTVLMLPSANNYSKSLAIWAFGSEEAYLAAARTWLDQQGLTRTVVTDTSGLSPDTVSTTSDMVRLGELLVADPVLAPIVALPRADVPGVGVVQNTNTLLGRGGVDGIKTGTTDEAGSCLLFSVDTVVEGEPVTLVGVVVGARTHPQLASDILTLLPSVEAGFRTVPLTTEGQDFGSYTSLWGESAVAETPEARSVLTWGAVTTSTTVELDPLETVADGAGVGTATVSVNGTPYELPLVADGSIEDPGFGWRASHPAELLG</sequence>
<dbReference type="AlphaFoldDB" id="A0A2T4UWK3"/>
<keyword evidence="4" id="KW-0378">Hydrolase</keyword>
<accession>A0A2T4UWK3</accession>
<proteinExistence type="predicted"/>
<keyword evidence="2" id="KW-0472">Membrane</keyword>
<evidence type="ECO:0000256" key="2">
    <source>
        <dbReference type="SAM" id="Phobius"/>
    </source>
</evidence>
<reference evidence="4 5" key="1">
    <citation type="submission" date="2018-03" db="EMBL/GenBank/DDBJ databases">
        <title>Bacteriophage NCPPB3778 and a type I-E CRISPR drive the evolution of the US Biological Select Agent, Rathayibacter toxicus.</title>
        <authorList>
            <person name="Davis E.W.II."/>
            <person name="Tabima J.F."/>
            <person name="Weisberg A.J."/>
            <person name="Dantas Lopes L."/>
            <person name="Wiseman M.S."/>
            <person name="Wiseman M.S."/>
            <person name="Pupko T."/>
            <person name="Belcher M.S."/>
            <person name="Sechler A.J."/>
            <person name="Tancos M.A."/>
            <person name="Schroeder B.K."/>
            <person name="Murray T.D."/>
            <person name="Luster D.G."/>
            <person name="Schneider W.L."/>
            <person name="Rogers E."/>
            <person name="Andreote F.D."/>
            <person name="Grunwald N.J."/>
            <person name="Putnam M.L."/>
            <person name="Chang J.H."/>
        </authorList>
    </citation>
    <scope>NUCLEOTIDE SEQUENCE [LARGE SCALE GENOMIC DNA]</scope>
    <source>
        <strain evidence="4 5">DSM 15933</strain>
    </source>
</reference>
<dbReference type="GO" id="GO:0006508">
    <property type="term" value="P:proteolysis"/>
    <property type="evidence" value="ECO:0007669"/>
    <property type="project" value="InterPro"/>
</dbReference>
<dbReference type="Gene3D" id="3.40.710.10">
    <property type="entry name" value="DD-peptidase/beta-lactamase superfamily"/>
    <property type="match status" value="1"/>
</dbReference>
<dbReference type="Pfam" id="PF00768">
    <property type="entry name" value="Peptidase_S11"/>
    <property type="match status" value="1"/>
</dbReference>
<organism evidence="4 5">
    <name type="scientific">Rathayibacter caricis DSM 15933</name>
    <dbReference type="NCBI Taxonomy" id="1328867"/>
    <lineage>
        <taxon>Bacteria</taxon>
        <taxon>Bacillati</taxon>
        <taxon>Actinomycetota</taxon>
        <taxon>Actinomycetes</taxon>
        <taxon>Micrococcales</taxon>
        <taxon>Microbacteriaceae</taxon>
        <taxon>Rathayibacter</taxon>
    </lineage>
</organism>
<keyword evidence="4" id="KW-0645">Protease</keyword>